<reference evidence="2 3" key="1">
    <citation type="journal article" date="2024" name="G3 (Bethesda)">
        <title>Genome assembly of Hibiscus sabdariffa L. provides insights into metabolisms of medicinal natural products.</title>
        <authorList>
            <person name="Kim T."/>
        </authorList>
    </citation>
    <scope>NUCLEOTIDE SEQUENCE [LARGE SCALE GENOMIC DNA]</scope>
    <source>
        <strain evidence="2">TK-2024</strain>
        <tissue evidence="2">Old leaves</tissue>
    </source>
</reference>
<dbReference type="EMBL" id="JBBPBN010000048">
    <property type="protein sequence ID" value="KAK8993936.1"/>
    <property type="molecule type" value="Genomic_DNA"/>
</dbReference>
<sequence length="147" mass="15864">MKTELKPRFLLVSSGDLKVSKLWPPYPSSSTAIEGPRSERGKGYGGLSSETDPRATADPLTGGAEGGGGAEAYVGRSFPGMNGSRWIGIFKWRDEIKPRGNIWAIQLARVMHRIGEESRVEAGKPRVGGRRVGACGAPVDLDRWITL</sequence>
<gene>
    <name evidence="2" type="ORF">V6N11_008148</name>
</gene>
<feature type="region of interest" description="Disordered" evidence="1">
    <location>
        <begin position="27"/>
        <end position="71"/>
    </location>
</feature>
<dbReference type="Proteomes" id="UP001396334">
    <property type="component" value="Unassembled WGS sequence"/>
</dbReference>
<accession>A0ABR2PZR9</accession>
<keyword evidence="3" id="KW-1185">Reference proteome</keyword>
<evidence type="ECO:0000256" key="1">
    <source>
        <dbReference type="SAM" id="MobiDB-lite"/>
    </source>
</evidence>
<organism evidence="2 3">
    <name type="scientific">Hibiscus sabdariffa</name>
    <name type="common">roselle</name>
    <dbReference type="NCBI Taxonomy" id="183260"/>
    <lineage>
        <taxon>Eukaryota</taxon>
        <taxon>Viridiplantae</taxon>
        <taxon>Streptophyta</taxon>
        <taxon>Embryophyta</taxon>
        <taxon>Tracheophyta</taxon>
        <taxon>Spermatophyta</taxon>
        <taxon>Magnoliopsida</taxon>
        <taxon>eudicotyledons</taxon>
        <taxon>Gunneridae</taxon>
        <taxon>Pentapetalae</taxon>
        <taxon>rosids</taxon>
        <taxon>malvids</taxon>
        <taxon>Malvales</taxon>
        <taxon>Malvaceae</taxon>
        <taxon>Malvoideae</taxon>
        <taxon>Hibiscus</taxon>
    </lineage>
</organism>
<comment type="caution">
    <text evidence="2">The sequence shown here is derived from an EMBL/GenBank/DDBJ whole genome shotgun (WGS) entry which is preliminary data.</text>
</comment>
<evidence type="ECO:0000313" key="2">
    <source>
        <dbReference type="EMBL" id="KAK8993936.1"/>
    </source>
</evidence>
<evidence type="ECO:0000313" key="3">
    <source>
        <dbReference type="Proteomes" id="UP001396334"/>
    </source>
</evidence>
<name>A0ABR2PZR9_9ROSI</name>
<protein>
    <submittedName>
        <fullName evidence="2">Uncharacterized protein</fullName>
    </submittedName>
</protein>
<proteinExistence type="predicted"/>